<sequence>MFLAYTDASVKNNKAFLAFVIVFEDKSIISKRIVIDESDNNVAEALAISELLSFLKYYNLKDGLILFDSNGVKSQLKKRGRKIHKFLPKDIKKTLNILAFLNYKGVAI</sequence>
<evidence type="ECO:0008006" key="3">
    <source>
        <dbReference type="Google" id="ProtNLM"/>
    </source>
</evidence>
<keyword evidence="2" id="KW-1185">Reference proteome</keyword>
<dbReference type="SUPFAM" id="SSF53098">
    <property type="entry name" value="Ribonuclease H-like"/>
    <property type="match status" value="1"/>
</dbReference>
<comment type="caution">
    <text evidence="1">The sequence shown here is derived from an EMBL/GenBank/DDBJ whole genome shotgun (WGS) entry which is preliminary data.</text>
</comment>
<organism evidence="1 2">
    <name type="scientific">Halalkalibacter kiskunsagensis</name>
    <dbReference type="NCBI Taxonomy" id="1548599"/>
    <lineage>
        <taxon>Bacteria</taxon>
        <taxon>Bacillati</taxon>
        <taxon>Bacillota</taxon>
        <taxon>Bacilli</taxon>
        <taxon>Bacillales</taxon>
        <taxon>Bacillaceae</taxon>
        <taxon>Halalkalibacter</taxon>
    </lineage>
</organism>
<accession>A0ABV6KKD2</accession>
<dbReference type="Proteomes" id="UP001589838">
    <property type="component" value="Unassembled WGS sequence"/>
</dbReference>
<gene>
    <name evidence="1" type="ORF">ACFFHM_18760</name>
</gene>
<reference evidence="1 2" key="1">
    <citation type="submission" date="2024-09" db="EMBL/GenBank/DDBJ databases">
        <authorList>
            <person name="Sun Q."/>
            <person name="Mori K."/>
        </authorList>
    </citation>
    <scope>NUCLEOTIDE SEQUENCE [LARGE SCALE GENOMIC DNA]</scope>
    <source>
        <strain evidence="1 2">NCAIM B.02610</strain>
    </source>
</reference>
<dbReference type="Gene3D" id="3.30.420.10">
    <property type="entry name" value="Ribonuclease H-like superfamily/Ribonuclease H"/>
    <property type="match status" value="1"/>
</dbReference>
<dbReference type="InterPro" id="IPR012337">
    <property type="entry name" value="RNaseH-like_sf"/>
</dbReference>
<name>A0ABV6KKD2_9BACI</name>
<evidence type="ECO:0000313" key="2">
    <source>
        <dbReference type="Proteomes" id="UP001589838"/>
    </source>
</evidence>
<proteinExistence type="predicted"/>
<dbReference type="EMBL" id="JBHLUX010000078">
    <property type="protein sequence ID" value="MFC0472468.1"/>
    <property type="molecule type" value="Genomic_DNA"/>
</dbReference>
<evidence type="ECO:0000313" key="1">
    <source>
        <dbReference type="EMBL" id="MFC0472468.1"/>
    </source>
</evidence>
<protein>
    <recommendedName>
        <fullName evidence="3">RNase H type-1 domain-containing protein</fullName>
    </recommendedName>
</protein>
<dbReference type="InterPro" id="IPR036397">
    <property type="entry name" value="RNaseH_sf"/>
</dbReference>
<dbReference type="RefSeq" id="WP_335963432.1">
    <property type="nucleotide sequence ID" value="NZ_JAXBLX010000050.1"/>
</dbReference>